<keyword evidence="3" id="KW-0125">Carotenoid biosynthesis</keyword>
<keyword evidence="5" id="KW-1185">Reference proteome</keyword>
<comment type="catalytic activity">
    <reaction evidence="1">
        <text>2 (2E,6E,10E)-geranylgeranyl diphosphate = 15-cis-phytoene + 2 diphosphate</text>
        <dbReference type="Rhea" id="RHEA:34475"/>
        <dbReference type="ChEBI" id="CHEBI:27787"/>
        <dbReference type="ChEBI" id="CHEBI:33019"/>
        <dbReference type="ChEBI" id="CHEBI:58756"/>
        <dbReference type="EC" id="2.5.1.32"/>
    </reaction>
</comment>
<dbReference type="EMBL" id="AP028909">
    <property type="protein sequence ID" value="BES89091.1"/>
    <property type="molecule type" value="Genomic_DNA"/>
</dbReference>
<organism evidence="4 5">
    <name type="scientific">Nesidiocoris tenuis</name>
    <dbReference type="NCBI Taxonomy" id="355587"/>
    <lineage>
        <taxon>Eukaryota</taxon>
        <taxon>Metazoa</taxon>
        <taxon>Ecdysozoa</taxon>
        <taxon>Arthropoda</taxon>
        <taxon>Hexapoda</taxon>
        <taxon>Insecta</taxon>
        <taxon>Pterygota</taxon>
        <taxon>Neoptera</taxon>
        <taxon>Paraneoptera</taxon>
        <taxon>Hemiptera</taxon>
        <taxon>Heteroptera</taxon>
        <taxon>Panheteroptera</taxon>
        <taxon>Cimicomorpha</taxon>
        <taxon>Miridae</taxon>
        <taxon>Dicyphina</taxon>
        <taxon>Nesidiocoris</taxon>
    </lineage>
</organism>
<dbReference type="EC" id="2.5.1.32" evidence="2"/>
<evidence type="ECO:0000256" key="1">
    <source>
        <dbReference type="ARBA" id="ARBA00001805"/>
    </source>
</evidence>
<proteinExistence type="predicted"/>
<dbReference type="Proteomes" id="UP001307889">
    <property type="component" value="Chromosome 1"/>
</dbReference>
<evidence type="ECO:0000313" key="4">
    <source>
        <dbReference type="EMBL" id="BES89091.1"/>
    </source>
</evidence>
<dbReference type="SUPFAM" id="SSF48576">
    <property type="entry name" value="Terpenoid synthases"/>
    <property type="match status" value="1"/>
</dbReference>
<dbReference type="InterPro" id="IPR002060">
    <property type="entry name" value="Squ/phyt_synthse"/>
</dbReference>
<accession>A0ABN7A9W4</accession>
<sequence length="305" mass="34652">MRLLVRLPLLAVKNIRNASSRSQQSPADYCVNLVKQYDHENFLCTLLLPNDTRRAAFCIRAFNIEVSLIGNKITEDHIGLMRYKWWEDALNGIYSGGSIPKHPVVLELNKVIKDNKLLKKQFTRMLSARRNPLPKTGFKTMKDMETYAEESTSPVYYLILQAAGVKNVDVDHAASHLGKAQGVVNLVRSIPHHITRRQVVLPEEILVKHDVPQETFMSSNMVINGPVRDVLFDVASSANTHNDKARQLIADVPKKAKPIFLPAVAVSEYLERLRDADFDILHPNLQCRNASLGFKLFWRKLRGSY</sequence>
<evidence type="ECO:0000256" key="3">
    <source>
        <dbReference type="ARBA" id="ARBA00022746"/>
    </source>
</evidence>
<reference evidence="4 5" key="1">
    <citation type="submission" date="2023-09" db="EMBL/GenBank/DDBJ databases">
        <title>Nesidiocoris tenuis whole genome shotgun sequence.</title>
        <authorList>
            <person name="Shibata T."/>
            <person name="Shimoda M."/>
            <person name="Kobayashi T."/>
            <person name="Uehara T."/>
        </authorList>
    </citation>
    <scope>NUCLEOTIDE SEQUENCE [LARGE SCALE GENOMIC DNA]</scope>
    <source>
        <strain evidence="4 5">Japan</strain>
    </source>
</reference>
<protein>
    <recommendedName>
        <fullName evidence="2">15-cis-phytoene synthase</fullName>
        <ecNumber evidence="2">2.5.1.32</ecNumber>
    </recommendedName>
</protein>
<gene>
    <name evidence="4" type="ORF">NTJ_01898</name>
</gene>
<evidence type="ECO:0000256" key="2">
    <source>
        <dbReference type="ARBA" id="ARBA00012396"/>
    </source>
</evidence>
<name>A0ABN7A9W4_9HEMI</name>
<dbReference type="Pfam" id="PF00494">
    <property type="entry name" value="SQS_PSY"/>
    <property type="match status" value="1"/>
</dbReference>
<evidence type="ECO:0000313" key="5">
    <source>
        <dbReference type="Proteomes" id="UP001307889"/>
    </source>
</evidence>
<dbReference type="PANTHER" id="PTHR31480">
    <property type="entry name" value="BIFUNCTIONAL LYCOPENE CYCLASE/PHYTOENE SYNTHASE"/>
    <property type="match status" value="1"/>
</dbReference>
<dbReference type="InterPro" id="IPR008949">
    <property type="entry name" value="Isoprenoid_synthase_dom_sf"/>
</dbReference>
<dbReference type="Gene3D" id="1.10.600.10">
    <property type="entry name" value="Farnesyl Diphosphate Synthase"/>
    <property type="match status" value="1"/>
</dbReference>